<evidence type="ECO:0000256" key="4">
    <source>
        <dbReference type="ARBA" id="ARBA00022989"/>
    </source>
</evidence>
<dbReference type="KEGG" id="ppap:129807682"/>
<evidence type="ECO:0000256" key="6">
    <source>
        <dbReference type="ARBA" id="ARBA00023180"/>
    </source>
</evidence>
<dbReference type="Gene3D" id="1.20.1250.20">
    <property type="entry name" value="MFS general substrate transporter like domains"/>
    <property type="match status" value="1"/>
</dbReference>
<evidence type="ECO:0000256" key="3">
    <source>
        <dbReference type="ARBA" id="ARBA00022692"/>
    </source>
</evidence>
<dbReference type="PANTHER" id="PTHR19444">
    <property type="entry name" value="UNC-93 RELATED"/>
    <property type="match status" value="1"/>
</dbReference>
<dbReference type="GO" id="GO:0055120">
    <property type="term" value="C:striated muscle dense body"/>
    <property type="evidence" value="ECO:0007669"/>
    <property type="project" value="TreeGrafter"/>
</dbReference>
<keyword evidence="3 8" id="KW-0812">Transmembrane</keyword>
<feature type="transmembrane region" description="Helical" evidence="8">
    <location>
        <begin position="154"/>
        <end position="173"/>
    </location>
</feature>
<feature type="transmembrane region" description="Helical" evidence="8">
    <location>
        <begin position="115"/>
        <end position="134"/>
    </location>
</feature>
<dbReference type="GeneID" id="129807682"/>
<feature type="transmembrane region" description="Helical" evidence="8">
    <location>
        <begin position="223"/>
        <end position="245"/>
    </location>
</feature>
<feature type="transmembrane region" description="Helical" evidence="8">
    <location>
        <begin position="33"/>
        <end position="51"/>
    </location>
</feature>
<dbReference type="PANTHER" id="PTHR19444:SF13">
    <property type="entry name" value="PROTEIN UNC-93 HOMOLOG A"/>
    <property type="match status" value="1"/>
</dbReference>
<evidence type="ECO:0000256" key="8">
    <source>
        <dbReference type="SAM" id="Phobius"/>
    </source>
</evidence>
<dbReference type="AlphaFoldDB" id="A0A1B0DJV2"/>
<keyword evidence="6" id="KW-0325">Glycoprotein</keyword>
<dbReference type="EnsemblMetazoa" id="PPAI008526-RA">
    <property type="protein sequence ID" value="PPAI008526-PA"/>
    <property type="gene ID" value="PPAI008526"/>
</dbReference>
<feature type="transmembrane region" description="Helical" evidence="8">
    <location>
        <begin position="371"/>
        <end position="391"/>
    </location>
</feature>
<dbReference type="GO" id="GO:0005886">
    <property type="term" value="C:plasma membrane"/>
    <property type="evidence" value="ECO:0007669"/>
    <property type="project" value="TreeGrafter"/>
</dbReference>
<dbReference type="VEuPathDB" id="VectorBase:PPAPM1_005641"/>
<feature type="compositionally biased region" description="Acidic residues" evidence="7">
    <location>
        <begin position="494"/>
        <end position="511"/>
    </location>
</feature>
<evidence type="ECO:0000313" key="10">
    <source>
        <dbReference type="Proteomes" id="UP000092462"/>
    </source>
</evidence>
<evidence type="ECO:0000313" key="9">
    <source>
        <dbReference type="EnsemblMetazoa" id="PPAI008526-PA"/>
    </source>
</evidence>
<keyword evidence="10" id="KW-1185">Reference proteome</keyword>
<dbReference type="VEuPathDB" id="VectorBase:PPAI008526"/>
<accession>A0A1B0DJV2</accession>
<feature type="transmembrane region" description="Helical" evidence="8">
    <location>
        <begin position="412"/>
        <end position="430"/>
    </location>
</feature>
<dbReference type="RefSeq" id="XP_055713091.1">
    <property type="nucleotide sequence ID" value="XM_055857116.1"/>
</dbReference>
<feature type="transmembrane region" description="Helical" evidence="8">
    <location>
        <begin position="306"/>
        <end position="335"/>
    </location>
</feature>
<feature type="transmembrane region" description="Helical" evidence="8">
    <location>
        <begin position="347"/>
        <end position="365"/>
    </location>
</feature>
<feature type="transmembrane region" description="Helical" evidence="8">
    <location>
        <begin position="436"/>
        <end position="455"/>
    </location>
</feature>
<sequence>MKYGSVECVDDPREPRAKVNVFPHDKWQILKDIVTISLAFMMHFTAFQGVGNLQSSINAEGGLGVVSLSAIYAALIFSCIFIPTLMIRKLTAKWTLCVSMLCYVPYIAFQFYPRFYTLVPAGILLGLGAAPMWAAKATYLTQVGQVYAKISHQAVEAIIVRFFGFFFFAWQTAELWGNLISSLVLSSEKENKDNVTIDLDICGANFCTAHVNENLERPPDADIYKITGIYLACIIIAVAIIAIFLDPLCRYGENRKGCPAAKPTPVRTLMIATAKQLKKPYQIFLIPITIFIGMEQAVLAADFTQAFVSCALGIHLIGYVMVCFGVVDSICSIIFGSAMKHIGRIPIILLGFIIHGSLLLMMLFWRPNPEQPMIFFAISGLWGVADAVWQTQINGIYGALFRRNKEAAFSNFRLWESIGFVVTYASSAALCAKMKLISLLLVLLLGGIGWVIVEIRHKHRESKLKALHEETNGKMVVHHHPVPTEEVNGHAVHEDDEDDNRSDEDDELEEDVVVLEEPHSPHGDGLRFNFSIISFTSITSNPKH</sequence>
<dbReference type="CDD" id="cd17406">
    <property type="entry name" value="MFS_unc93A_like"/>
    <property type="match status" value="1"/>
</dbReference>
<dbReference type="GO" id="GO:0006937">
    <property type="term" value="P:regulation of muscle contraction"/>
    <property type="evidence" value="ECO:0007669"/>
    <property type="project" value="TreeGrafter"/>
</dbReference>
<dbReference type="InterPro" id="IPR010291">
    <property type="entry name" value="Ion_channel_UNC-93"/>
</dbReference>
<comment type="subcellular location">
    <subcellularLocation>
        <location evidence="1">Membrane</location>
        <topology evidence="1">Multi-pass membrane protein</topology>
    </subcellularLocation>
</comment>
<dbReference type="GO" id="GO:0043266">
    <property type="term" value="P:regulation of potassium ion transport"/>
    <property type="evidence" value="ECO:0007669"/>
    <property type="project" value="TreeGrafter"/>
</dbReference>
<dbReference type="InterPro" id="IPR051951">
    <property type="entry name" value="UNC-93_regulatory"/>
</dbReference>
<evidence type="ECO:0000256" key="2">
    <source>
        <dbReference type="ARBA" id="ARBA00009172"/>
    </source>
</evidence>
<dbReference type="FunFam" id="1.20.1250.20:FF:000290">
    <property type="entry name" value="Unc-93 homolog A"/>
    <property type="match status" value="1"/>
</dbReference>
<dbReference type="Pfam" id="PF05978">
    <property type="entry name" value="UNC-93"/>
    <property type="match status" value="1"/>
</dbReference>
<keyword evidence="5 8" id="KW-0472">Membrane</keyword>
<evidence type="ECO:0000256" key="1">
    <source>
        <dbReference type="ARBA" id="ARBA00004141"/>
    </source>
</evidence>
<evidence type="ECO:0000256" key="5">
    <source>
        <dbReference type="ARBA" id="ARBA00023136"/>
    </source>
</evidence>
<protein>
    <submittedName>
        <fullName evidence="9">Uncharacterized protein</fullName>
    </submittedName>
</protein>
<proteinExistence type="inferred from homology"/>
<dbReference type="GO" id="GO:0015459">
    <property type="term" value="F:potassium channel regulator activity"/>
    <property type="evidence" value="ECO:0007669"/>
    <property type="project" value="TreeGrafter"/>
</dbReference>
<feature type="region of interest" description="Disordered" evidence="7">
    <location>
        <begin position="483"/>
        <end position="511"/>
    </location>
</feature>
<keyword evidence="4 8" id="KW-1133">Transmembrane helix</keyword>
<feature type="transmembrane region" description="Helical" evidence="8">
    <location>
        <begin position="63"/>
        <end position="83"/>
    </location>
</feature>
<comment type="similarity">
    <text evidence="2">Belongs to the unc-93 family.</text>
</comment>
<dbReference type="OrthoDB" id="78663at2759"/>
<dbReference type="Proteomes" id="UP000092462">
    <property type="component" value="Unassembled WGS sequence"/>
</dbReference>
<dbReference type="InterPro" id="IPR036259">
    <property type="entry name" value="MFS_trans_sf"/>
</dbReference>
<feature type="transmembrane region" description="Helical" evidence="8">
    <location>
        <begin position="90"/>
        <end position="109"/>
    </location>
</feature>
<name>A0A1B0DJV2_PHLPP</name>
<feature type="transmembrane region" description="Helical" evidence="8">
    <location>
        <begin position="283"/>
        <end position="300"/>
    </location>
</feature>
<reference evidence="9" key="1">
    <citation type="submission" date="2022-08" db="UniProtKB">
        <authorList>
            <consortium name="EnsemblMetazoa"/>
        </authorList>
    </citation>
    <scope>IDENTIFICATION</scope>
    <source>
        <strain evidence="9">Israel</strain>
    </source>
</reference>
<evidence type="ECO:0000256" key="7">
    <source>
        <dbReference type="SAM" id="MobiDB-lite"/>
    </source>
</evidence>
<dbReference type="EMBL" id="AJVK01001114">
    <property type="status" value="NOT_ANNOTATED_CDS"/>
    <property type="molecule type" value="Genomic_DNA"/>
</dbReference>
<dbReference type="SUPFAM" id="SSF103473">
    <property type="entry name" value="MFS general substrate transporter"/>
    <property type="match status" value="1"/>
</dbReference>
<organism evidence="9 10">
    <name type="scientific">Phlebotomus papatasi</name>
    <name type="common">Sandfly</name>
    <dbReference type="NCBI Taxonomy" id="29031"/>
    <lineage>
        <taxon>Eukaryota</taxon>
        <taxon>Metazoa</taxon>
        <taxon>Ecdysozoa</taxon>
        <taxon>Arthropoda</taxon>
        <taxon>Hexapoda</taxon>
        <taxon>Insecta</taxon>
        <taxon>Pterygota</taxon>
        <taxon>Neoptera</taxon>
        <taxon>Endopterygota</taxon>
        <taxon>Diptera</taxon>
        <taxon>Nematocera</taxon>
        <taxon>Psychodoidea</taxon>
        <taxon>Psychodidae</taxon>
        <taxon>Phlebotomus</taxon>
        <taxon>Phlebotomus</taxon>
    </lineage>
</organism>